<dbReference type="AlphaFoldDB" id="A0A7J3SK11"/>
<protein>
    <recommendedName>
        <fullName evidence="3">DUF4040 domain-containing protein</fullName>
    </recommendedName>
</protein>
<proteinExistence type="predicted"/>
<gene>
    <name evidence="2" type="ORF">ENW83_00100</name>
</gene>
<evidence type="ECO:0000256" key="1">
    <source>
        <dbReference type="SAM" id="Phobius"/>
    </source>
</evidence>
<keyword evidence="1" id="KW-1133">Transmembrane helix</keyword>
<feature type="transmembrane region" description="Helical" evidence="1">
    <location>
        <begin position="6"/>
        <end position="26"/>
    </location>
</feature>
<keyword evidence="1" id="KW-0812">Transmembrane</keyword>
<accession>A0A7J3SK11</accession>
<name>A0A7J3SK11_9CREN</name>
<feature type="transmembrane region" description="Helical" evidence="1">
    <location>
        <begin position="56"/>
        <end position="77"/>
    </location>
</feature>
<organism evidence="2">
    <name type="scientific">Fervidicoccus fontis</name>
    <dbReference type="NCBI Taxonomy" id="683846"/>
    <lineage>
        <taxon>Archaea</taxon>
        <taxon>Thermoproteota</taxon>
        <taxon>Thermoprotei</taxon>
        <taxon>Fervidicoccales</taxon>
        <taxon>Fervidicoccaceae</taxon>
        <taxon>Fervidicoccus</taxon>
    </lineage>
</organism>
<reference evidence="2" key="1">
    <citation type="journal article" date="2020" name="mSystems">
        <title>Genome- and Community-Level Interaction Insights into Carbon Utilization and Element Cycling Functions of Hydrothermarchaeota in Hydrothermal Sediment.</title>
        <authorList>
            <person name="Zhou Z."/>
            <person name="Liu Y."/>
            <person name="Xu W."/>
            <person name="Pan J."/>
            <person name="Luo Z.H."/>
            <person name="Li M."/>
        </authorList>
    </citation>
    <scope>NUCLEOTIDE SEQUENCE [LARGE SCALE GENOMIC DNA]</scope>
    <source>
        <strain evidence="2">SpSt-885</strain>
    </source>
</reference>
<keyword evidence="1" id="KW-0472">Membrane</keyword>
<evidence type="ECO:0000313" key="2">
    <source>
        <dbReference type="EMBL" id="HGZ59602.1"/>
    </source>
</evidence>
<comment type="caution">
    <text evidence="2">The sequence shown here is derived from an EMBL/GenBank/DDBJ whole genome shotgun (WGS) entry which is preliminary data.</text>
</comment>
<dbReference type="EMBL" id="DTLS01000004">
    <property type="protein sequence ID" value="HGZ59602.1"/>
    <property type="molecule type" value="Genomic_DNA"/>
</dbReference>
<evidence type="ECO:0008006" key="3">
    <source>
        <dbReference type="Google" id="ProtNLM"/>
    </source>
</evidence>
<sequence>MIEMETFFSLFISFLLVSAGIATILTYRTLFRFILGIFSASLGAIYLLSSMCSSEFAVVLIVSITGISEAVLISFLISLARIKKVEDFDELKRT</sequence>
<feature type="transmembrane region" description="Helical" evidence="1">
    <location>
        <begin position="33"/>
        <end position="50"/>
    </location>
</feature>